<protein>
    <submittedName>
        <fullName evidence="4">Thymidylate synthase</fullName>
    </submittedName>
</protein>
<dbReference type="Proteomes" id="UP000661607">
    <property type="component" value="Unassembled WGS sequence"/>
</dbReference>
<comment type="caution">
    <text evidence="4">The sequence shown here is derived from an EMBL/GenBank/DDBJ whole genome shotgun (WGS) entry which is preliminary data.</text>
</comment>
<accession>A0ABR9KX69</accession>
<dbReference type="CDD" id="cd00351">
    <property type="entry name" value="TS_Pyrimidine_HMase"/>
    <property type="match status" value="1"/>
</dbReference>
<sequence>MTTISGETIAELFTDAVARVQQGEPVSPRAMPTREVLDVRLLIEQPRARLLPAQPARVLNPAFAVAECVWILSGTNAPWIYDYNAQLRQYAEDDGILRGAYGPRMRLWDGHVDQLAQVRATLLDDPETRRAVIQLYDPARDAGGHRDVPCTLGYRFHLRQGRLHMVTTMRSNDLWTGFPYDAFSATVLQELMAGWVGADLGEYHHHVDSLHLYEQDL</sequence>
<dbReference type="PANTHER" id="PTHR11548">
    <property type="entry name" value="THYMIDYLATE SYNTHASE 1"/>
    <property type="match status" value="1"/>
</dbReference>
<keyword evidence="5" id="KW-1185">Reference proteome</keyword>
<keyword evidence="1" id="KW-0489">Methyltransferase</keyword>
<evidence type="ECO:0000256" key="1">
    <source>
        <dbReference type="ARBA" id="ARBA00022603"/>
    </source>
</evidence>
<dbReference type="EMBL" id="JADBEF010000002">
    <property type="protein sequence ID" value="MBE1566626.1"/>
    <property type="molecule type" value="Genomic_DNA"/>
</dbReference>
<dbReference type="Pfam" id="PF00303">
    <property type="entry name" value="Thymidylat_synt"/>
    <property type="match status" value="1"/>
</dbReference>
<gene>
    <name evidence="4" type="ORF">H4W81_009498</name>
</gene>
<dbReference type="SUPFAM" id="SSF55831">
    <property type="entry name" value="Thymidylate synthase/dCMP hydroxymethylase"/>
    <property type="match status" value="1"/>
</dbReference>
<dbReference type="Gene3D" id="3.30.572.10">
    <property type="entry name" value="Thymidylate synthase/dCMP hydroxymethylase domain"/>
    <property type="match status" value="1"/>
</dbReference>
<feature type="domain" description="Thymidylate synthase/dCMP hydroxymethylase" evidence="3">
    <location>
        <begin position="51"/>
        <end position="215"/>
    </location>
</feature>
<evidence type="ECO:0000313" key="4">
    <source>
        <dbReference type="EMBL" id="MBE1566626.1"/>
    </source>
</evidence>
<evidence type="ECO:0000313" key="5">
    <source>
        <dbReference type="Proteomes" id="UP000661607"/>
    </source>
</evidence>
<dbReference type="InterPro" id="IPR045097">
    <property type="entry name" value="Thymidate_synth/dCMP_Mease"/>
</dbReference>
<dbReference type="InterPro" id="IPR023451">
    <property type="entry name" value="Thymidate_synth/dCMP_Mease_dom"/>
</dbReference>
<dbReference type="PANTHER" id="PTHR11548:SF9">
    <property type="entry name" value="THYMIDYLATE SYNTHASE"/>
    <property type="match status" value="1"/>
</dbReference>
<keyword evidence="2" id="KW-0808">Transferase</keyword>
<dbReference type="InterPro" id="IPR036926">
    <property type="entry name" value="Thymidate_synth/dCMP_Mease_sf"/>
</dbReference>
<reference evidence="4 5" key="1">
    <citation type="submission" date="2020-10" db="EMBL/GenBank/DDBJ databases">
        <title>Sequencing the genomes of 1000 actinobacteria strains.</title>
        <authorList>
            <person name="Klenk H.-P."/>
        </authorList>
    </citation>
    <scope>NUCLEOTIDE SEQUENCE [LARGE SCALE GENOMIC DNA]</scope>
    <source>
        <strain evidence="4 5">DSM 43748</strain>
    </source>
</reference>
<feature type="non-terminal residue" evidence="4">
    <location>
        <position position="217"/>
    </location>
</feature>
<evidence type="ECO:0000256" key="2">
    <source>
        <dbReference type="ARBA" id="ARBA00022679"/>
    </source>
</evidence>
<organism evidence="4 5">
    <name type="scientific">Nonomuraea africana</name>
    <dbReference type="NCBI Taxonomy" id="46171"/>
    <lineage>
        <taxon>Bacteria</taxon>
        <taxon>Bacillati</taxon>
        <taxon>Actinomycetota</taxon>
        <taxon>Actinomycetes</taxon>
        <taxon>Streptosporangiales</taxon>
        <taxon>Streptosporangiaceae</taxon>
        <taxon>Nonomuraea</taxon>
    </lineage>
</organism>
<dbReference type="RefSeq" id="WP_318782541.1">
    <property type="nucleotide sequence ID" value="NZ_JADBEF010000002.1"/>
</dbReference>
<evidence type="ECO:0000259" key="3">
    <source>
        <dbReference type="Pfam" id="PF00303"/>
    </source>
</evidence>
<proteinExistence type="predicted"/>
<name>A0ABR9KX69_9ACTN</name>